<evidence type="ECO:0000256" key="1">
    <source>
        <dbReference type="SAM" id="MobiDB-lite"/>
    </source>
</evidence>
<feature type="signal peptide" evidence="2">
    <location>
        <begin position="1"/>
        <end position="21"/>
    </location>
</feature>
<comment type="caution">
    <text evidence="3">The sequence shown here is derived from an EMBL/GenBank/DDBJ whole genome shotgun (WGS) entry which is preliminary data.</text>
</comment>
<accession>A0A8J4XUZ3</accession>
<feature type="chain" id="PRO_5035169838" evidence="2">
    <location>
        <begin position="22"/>
        <end position="142"/>
    </location>
</feature>
<evidence type="ECO:0000313" key="3">
    <source>
        <dbReference type="EMBL" id="KAG0713667.1"/>
    </source>
</evidence>
<organism evidence="3 4">
    <name type="scientific">Chionoecetes opilio</name>
    <name type="common">Atlantic snow crab</name>
    <name type="synonym">Cancer opilio</name>
    <dbReference type="NCBI Taxonomy" id="41210"/>
    <lineage>
        <taxon>Eukaryota</taxon>
        <taxon>Metazoa</taxon>
        <taxon>Ecdysozoa</taxon>
        <taxon>Arthropoda</taxon>
        <taxon>Crustacea</taxon>
        <taxon>Multicrustacea</taxon>
        <taxon>Malacostraca</taxon>
        <taxon>Eumalacostraca</taxon>
        <taxon>Eucarida</taxon>
        <taxon>Decapoda</taxon>
        <taxon>Pleocyemata</taxon>
        <taxon>Brachyura</taxon>
        <taxon>Eubrachyura</taxon>
        <taxon>Majoidea</taxon>
        <taxon>Majidae</taxon>
        <taxon>Chionoecetes</taxon>
    </lineage>
</organism>
<name>A0A8J4XUZ3_CHIOP</name>
<reference evidence="3" key="1">
    <citation type="submission" date="2020-07" db="EMBL/GenBank/DDBJ databases">
        <title>The High-quality genome of the commercially important snow crab, Chionoecetes opilio.</title>
        <authorList>
            <person name="Jeong J.-H."/>
            <person name="Ryu S."/>
        </authorList>
    </citation>
    <scope>NUCLEOTIDE SEQUENCE</scope>
    <source>
        <strain evidence="3">MADBK_172401_WGS</strain>
        <tissue evidence="3">Digestive gland</tissue>
    </source>
</reference>
<dbReference type="Proteomes" id="UP000770661">
    <property type="component" value="Unassembled WGS sequence"/>
</dbReference>
<keyword evidence="2" id="KW-0732">Signal</keyword>
<protein>
    <submittedName>
        <fullName evidence="3">Uncharacterized protein</fullName>
    </submittedName>
</protein>
<dbReference type="AlphaFoldDB" id="A0A8J4XUZ3"/>
<gene>
    <name evidence="3" type="ORF">GWK47_015716</name>
</gene>
<proteinExistence type="predicted"/>
<feature type="region of interest" description="Disordered" evidence="1">
    <location>
        <begin position="36"/>
        <end position="62"/>
    </location>
</feature>
<sequence>MRSPKLLVLTHVWALPMSTPSLDVTRCPVWRQGQEDCMGQPGPPMETSHQHSAPFGAMPDPRAIDERMQPLERFVVLLYDRTSTEEGVNQARKQLFSKKDRAIDGLPPTQAALIPKHQESCLPGWSLLGPNDDPCSRASVTK</sequence>
<keyword evidence="4" id="KW-1185">Reference proteome</keyword>
<evidence type="ECO:0000256" key="2">
    <source>
        <dbReference type="SAM" id="SignalP"/>
    </source>
</evidence>
<dbReference type="EMBL" id="JACEEZ010021231">
    <property type="protein sequence ID" value="KAG0713667.1"/>
    <property type="molecule type" value="Genomic_DNA"/>
</dbReference>
<evidence type="ECO:0000313" key="4">
    <source>
        <dbReference type="Proteomes" id="UP000770661"/>
    </source>
</evidence>